<dbReference type="SUPFAM" id="SSF51366">
    <property type="entry name" value="Ribulose-phoshate binding barrel"/>
    <property type="match status" value="1"/>
</dbReference>
<evidence type="ECO:0000313" key="1">
    <source>
        <dbReference type="EMBL" id="WRL46214.1"/>
    </source>
</evidence>
<keyword evidence="2" id="KW-1185">Reference proteome</keyword>
<protein>
    <submittedName>
        <fullName evidence="1">Peptidase U32 family protein</fullName>
    </submittedName>
</protein>
<accession>A0ABZ1AK10</accession>
<dbReference type="RefSeq" id="WP_407279081.1">
    <property type="nucleotide sequence ID" value="NZ_CP141259.1"/>
</dbReference>
<dbReference type="Pfam" id="PF01136">
    <property type="entry name" value="Peptidase_U32"/>
    <property type="match status" value="1"/>
</dbReference>
<dbReference type="PANTHER" id="PTHR30217">
    <property type="entry name" value="PEPTIDASE U32 FAMILY"/>
    <property type="match status" value="1"/>
</dbReference>
<reference evidence="1 2" key="1">
    <citation type="submission" date="2023-12" db="EMBL/GenBank/DDBJ databases">
        <title>A. evansii MAY27, complete genome.</title>
        <authorList>
            <person name="Wang Y."/>
        </authorList>
    </citation>
    <scope>NUCLEOTIDE SEQUENCE [LARGE SCALE GENOMIC DNA]</scope>
    <source>
        <strain evidence="1 2">MAY27</strain>
    </source>
</reference>
<organism evidence="1 2">
    <name type="scientific">Aromatoleum evansii</name>
    <name type="common">Azoarcus evansii</name>
    <dbReference type="NCBI Taxonomy" id="59406"/>
    <lineage>
        <taxon>Bacteria</taxon>
        <taxon>Pseudomonadati</taxon>
        <taxon>Pseudomonadota</taxon>
        <taxon>Betaproteobacteria</taxon>
        <taxon>Rhodocyclales</taxon>
        <taxon>Rhodocyclaceae</taxon>
        <taxon>Aromatoleum</taxon>
    </lineage>
</organism>
<sequence length="326" mass="35911">MMTILMAPGGSLEMAYASLARGADSVYVGPRGWSRRPATDELDDGAIAELAAEAARDGKDVRVAINVMPAPDEVGLFLDRVASFAKIGVSGVMVCDPGLIPLVRRAHPALDIHVSVTAGVFNVEDVRFYDELGADYVVLPYRWGVDEAAQIRAASPMKLEAFLFQNPHRGRICPGRCYSSSYFHVKHLRGDDDKDLYLGSAARGGSCYRICRGEWSLTAGERRHPDSPRLKSSPELLLWEVPEYVAMGVERFKIPGRERSAPLVADIVGFYRRVLDAALRGERVEGFAPEWLELKDRWSGERDNRDDSRIRGAERAGRALHAGVAA</sequence>
<dbReference type="EMBL" id="CP141259">
    <property type="protein sequence ID" value="WRL46214.1"/>
    <property type="molecule type" value="Genomic_DNA"/>
</dbReference>
<proteinExistence type="predicted"/>
<name>A0ABZ1AK10_AROEV</name>
<dbReference type="Proteomes" id="UP001626593">
    <property type="component" value="Chromosome"/>
</dbReference>
<dbReference type="InterPro" id="IPR001539">
    <property type="entry name" value="Peptidase_U32"/>
</dbReference>
<gene>
    <name evidence="1" type="ORF">U5817_23945</name>
</gene>
<evidence type="ECO:0000313" key="2">
    <source>
        <dbReference type="Proteomes" id="UP001626593"/>
    </source>
</evidence>
<dbReference type="InterPro" id="IPR051454">
    <property type="entry name" value="RNA/ubiquinone_mod_enzymes"/>
</dbReference>
<dbReference type="InterPro" id="IPR011060">
    <property type="entry name" value="RibuloseP-bd_barrel"/>
</dbReference>